<dbReference type="Proteomes" id="UP000198706">
    <property type="component" value="Unassembled WGS sequence"/>
</dbReference>
<reference evidence="2 3" key="1">
    <citation type="submission" date="2016-10" db="EMBL/GenBank/DDBJ databases">
        <authorList>
            <person name="de Groot N.N."/>
        </authorList>
    </citation>
    <scope>NUCLEOTIDE SEQUENCE [LARGE SCALE GENOMIC DNA]</scope>
    <source>
        <strain evidence="2 3">JCM 21544</strain>
    </source>
</reference>
<evidence type="ECO:0000256" key="1">
    <source>
        <dbReference type="SAM" id="Coils"/>
    </source>
</evidence>
<proteinExistence type="predicted"/>
<evidence type="ECO:0000313" key="3">
    <source>
        <dbReference type="Proteomes" id="UP000198706"/>
    </source>
</evidence>
<name>A0A1G8V5B6_9PSED</name>
<keyword evidence="1" id="KW-0175">Coiled coil</keyword>
<dbReference type="AlphaFoldDB" id="A0A1G8V5B6"/>
<dbReference type="RefSeq" id="WP_084336883.1">
    <property type="nucleotide sequence ID" value="NZ_FNFD01000002.1"/>
</dbReference>
<organism evidence="2 3">
    <name type="scientific">Pseudomonas indica</name>
    <dbReference type="NCBI Taxonomy" id="137658"/>
    <lineage>
        <taxon>Bacteria</taxon>
        <taxon>Pseudomonadati</taxon>
        <taxon>Pseudomonadota</taxon>
        <taxon>Gammaproteobacteria</taxon>
        <taxon>Pseudomonadales</taxon>
        <taxon>Pseudomonadaceae</taxon>
        <taxon>Pseudomonas</taxon>
    </lineage>
</organism>
<protein>
    <submittedName>
        <fullName evidence="2">Uncharacterized protein</fullName>
    </submittedName>
</protein>
<dbReference type="STRING" id="137658.SAMN05216186_10284"/>
<gene>
    <name evidence="2" type="ORF">SAMN05216186_10284</name>
</gene>
<accession>A0A1G8V5B6</accession>
<sequence>MRKTREQWAGVSAKHIAEYAQMHQVMLLVEDAQADIEELCRQLEQAKQKPICMPLRANVLQGDSFATQLAESYNDALDEVARLNAAPIAKASGEQLIPCDVMLPPATTIRCGCSLNTLLAAMKLRDGFPEAQRVFDSPAQTEQHILSAGQRLYDELRQWLATEHDPDSQEALQAWREAIAQTAPQHPDDAAVDRFAAAMKIKLAAARAKGRSGWDKPLRCRVETLAGMLVRHLRKGNEGTFEDVANFCMMLHQRGVDPQVLAGAARPAETEQQACKWVRDADTGAYETACGVTWHLADGGEPEEHGQYYCHHCGKRIDAEGAEGDGSV</sequence>
<evidence type="ECO:0000313" key="2">
    <source>
        <dbReference type="EMBL" id="SDJ60545.1"/>
    </source>
</evidence>
<keyword evidence="3" id="KW-1185">Reference proteome</keyword>
<dbReference type="EMBL" id="FNFD01000002">
    <property type="protein sequence ID" value="SDJ60545.1"/>
    <property type="molecule type" value="Genomic_DNA"/>
</dbReference>
<feature type="coiled-coil region" evidence="1">
    <location>
        <begin position="22"/>
        <end position="86"/>
    </location>
</feature>